<dbReference type="InterPro" id="IPR029062">
    <property type="entry name" value="Class_I_gatase-like"/>
</dbReference>
<dbReference type="EMBL" id="NGAF01000017">
    <property type="protein sequence ID" value="OXR41853.1"/>
    <property type="molecule type" value="Genomic_DNA"/>
</dbReference>
<protein>
    <submittedName>
        <fullName evidence="2">Isonitrile hydratase</fullName>
        <ecNumber evidence="2">4.2.1.103</ecNumber>
    </submittedName>
</protein>
<dbReference type="PANTHER" id="PTHR43130">
    <property type="entry name" value="ARAC-FAMILY TRANSCRIPTIONAL REGULATOR"/>
    <property type="match status" value="1"/>
</dbReference>
<keyword evidence="3" id="KW-1185">Reference proteome</keyword>
<evidence type="ECO:0000313" key="2">
    <source>
        <dbReference type="EMBL" id="OXR41853.1"/>
    </source>
</evidence>
<dbReference type="InterPro" id="IPR002818">
    <property type="entry name" value="DJ-1/PfpI"/>
</dbReference>
<dbReference type="GO" id="GO:0050549">
    <property type="term" value="F:cyclohexyl-isocyanide hydratase activity"/>
    <property type="evidence" value="ECO:0007669"/>
    <property type="project" value="UniProtKB-EC"/>
</dbReference>
<reference evidence="2 3" key="1">
    <citation type="submission" date="2017-07" db="EMBL/GenBank/DDBJ databases">
        <title>First draft Genome Sequence of Nocardia cerradoensis isolated from human infection.</title>
        <authorList>
            <person name="Carrasco G."/>
        </authorList>
    </citation>
    <scope>NUCLEOTIDE SEQUENCE [LARGE SCALE GENOMIC DNA]</scope>
    <source>
        <strain evidence="2 3">CNM20130759</strain>
    </source>
</reference>
<comment type="caution">
    <text evidence="2">The sequence shown here is derived from an EMBL/GenBank/DDBJ whole genome shotgun (WGS) entry which is preliminary data.</text>
</comment>
<dbReference type="InterPro" id="IPR052158">
    <property type="entry name" value="INH-QAR"/>
</dbReference>
<dbReference type="SUPFAM" id="SSF52317">
    <property type="entry name" value="Class I glutamine amidotransferase-like"/>
    <property type="match status" value="1"/>
</dbReference>
<dbReference type="Proteomes" id="UP000215506">
    <property type="component" value="Unassembled WGS sequence"/>
</dbReference>
<sequence>MHASNGMEVAAGAVTDCGDSDAVVIAGGDCLVERPVPAGLIAAVEQLRPRTRRMVSICTGSFALAAAGVLAGRRATTHWFGLSPSEYRARFGTADRRSRPAGTSKD</sequence>
<keyword evidence="2" id="KW-0456">Lyase</keyword>
<organism evidence="2 3">
    <name type="scientific">Nocardia cerradoensis</name>
    <dbReference type="NCBI Taxonomy" id="85688"/>
    <lineage>
        <taxon>Bacteria</taxon>
        <taxon>Bacillati</taxon>
        <taxon>Actinomycetota</taxon>
        <taxon>Actinomycetes</taxon>
        <taxon>Mycobacteriales</taxon>
        <taxon>Nocardiaceae</taxon>
        <taxon>Nocardia</taxon>
    </lineage>
</organism>
<dbReference type="EC" id="4.2.1.103" evidence="2"/>
<name>A0A231GZ15_9NOCA</name>
<evidence type="ECO:0000259" key="1">
    <source>
        <dbReference type="Pfam" id="PF01965"/>
    </source>
</evidence>
<dbReference type="Pfam" id="PF01965">
    <property type="entry name" value="DJ-1_PfpI"/>
    <property type="match status" value="1"/>
</dbReference>
<gene>
    <name evidence="2" type="primary">inhA_3</name>
    <name evidence="2" type="ORF">B7C42_06195</name>
</gene>
<dbReference type="Gene3D" id="3.40.50.880">
    <property type="match status" value="1"/>
</dbReference>
<feature type="domain" description="DJ-1/PfpI" evidence="1">
    <location>
        <begin position="4"/>
        <end position="79"/>
    </location>
</feature>
<proteinExistence type="predicted"/>
<evidence type="ECO:0000313" key="3">
    <source>
        <dbReference type="Proteomes" id="UP000215506"/>
    </source>
</evidence>
<dbReference type="GO" id="GO:0006355">
    <property type="term" value="P:regulation of DNA-templated transcription"/>
    <property type="evidence" value="ECO:0007669"/>
    <property type="project" value="TreeGrafter"/>
</dbReference>
<dbReference type="PANTHER" id="PTHR43130:SF3">
    <property type="entry name" value="HTH-TYPE TRANSCRIPTIONAL REGULATOR RV1931C"/>
    <property type="match status" value="1"/>
</dbReference>
<dbReference type="AlphaFoldDB" id="A0A231GZ15"/>
<accession>A0A231GZ15</accession>